<dbReference type="AlphaFoldDB" id="A0A315XPK9"/>
<evidence type="ECO:0000313" key="1">
    <source>
        <dbReference type="EMBL" id="PWB87804.1"/>
    </source>
</evidence>
<accession>A0A315XPK9</accession>
<dbReference type="EMBL" id="MZGS01000016">
    <property type="protein sequence ID" value="PWB87804.1"/>
    <property type="molecule type" value="Genomic_DNA"/>
</dbReference>
<keyword evidence="2" id="KW-1185">Reference proteome</keyword>
<sequence>MYCTTMSSSIFFKITTSKFTIICFYKNSSTAVRVSSYIISEITIVECSICSFITNMNGSTPLILTIIK</sequence>
<reference evidence="1 2" key="1">
    <citation type="submission" date="2017-03" db="EMBL/GenBank/DDBJ databases">
        <title>Genome sequence of Methanobrevibacter thaueri.</title>
        <authorList>
            <person name="Poehlein A."/>
            <person name="Seedorf H."/>
            <person name="Daniel R."/>
        </authorList>
    </citation>
    <scope>NUCLEOTIDE SEQUENCE [LARGE SCALE GENOMIC DNA]</scope>
    <source>
        <strain evidence="1 2">DSM 11995</strain>
    </source>
</reference>
<evidence type="ECO:0000313" key="2">
    <source>
        <dbReference type="Proteomes" id="UP000251717"/>
    </source>
</evidence>
<dbReference type="Proteomes" id="UP000251717">
    <property type="component" value="Unassembled WGS sequence"/>
</dbReference>
<gene>
    <name evidence="1" type="ORF">MBBTH_03910</name>
</gene>
<proteinExistence type="predicted"/>
<organism evidence="1 2">
    <name type="scientific">Methanobrevibacter thaueri</name>
    <dbReference type="NCBI Taxonomy" id="190975"/>
    <lineage>
        <taxon>Archaea</taxon>
        <taxon>Methanobacteriati</taxon>
        <taxon>Methanobacteriota</taxon>
        <taxon>Methanomada group</taxon>
        <taxon>Methanobacteria</taxon>
        <taxon>Methanobacteriales</taxon>
        <taxon>Methanobacteriaceae</taxon>
        <taxon>Methanobrevibacter</taxon>
    </lineage>
</organism>
<name>A0A315XPK9_9EURY</name>
<comment type="caution">
    <text evidence="1">The sequence shown here is derived from an EMBL/GenBank/DDBJ whole genome shotgun (WGS) entry which is preliminary data.</text>
</comment>
<protein>
    <submittedName>
        <fullName evidence="1">Uncharacterized protein</fullName>
    </submittedName>
</protein>